<evidence type="ECO:0000313" key="2">
    <source>
        <dbReference type="Proteomes" id="UP000321168"/>
    </source>
</evidence>
<dbReference type="SUPFAM" id="SSF50998">
    <property type="entry name" value="Quinoprotein alcohol dehydrogenase-like"/>
    <property type="match status" value="1"/>
</dbReference>
<evidence type="ECO:0000313" key="1">
    <source>
        <dbReference type="EMBL" id="TXC78566.1"/>
    </source>
</evidence>
<proteinExistence type="predicted"/>
<dbReference type="Proteomes" id="UP000321168">
    <property type="component" value="Unassembled WGS sequence"/>
</dbReference>
<name>A0A5C6V295_9FLAO</name>
<sequence>MKTSIKLLGLALSVLVLLDSCTKSDLSPDPQTQSERIQVETDRTVLRQRMDMVRRHLQSDLHKSFVPIDLEVVAEVAAPVVGGVGLAATHIQFDGNLAYVTYHEVGEGYGGALDIFDVTDPNNPVLIFQMTIADTDLHNLDIAGGALYIAGARDVLSSLYSTSITQGAVAQRWDLDGSGLPTTMTEVALPSYSANSIRYNPAGVLVSTGDVGGGSFILDPITMALVDDINVNDAKYIHGTADYLCVLAGEGADSRLLFYGASGFTAGPILNVPLTGYDVTTVGKNAIECYDDYVLVNLGDDGLLKVDRHTGNILGEYEFVDGDGIAISAVEFGDYTILAYGCDGVLILDENTGTYRLISSYKFSDNGSVNHVSTNGEVIFVASGLQGIRILKNVEKTCTLEHIQDGAVERSVWFELYHPSTSAHQAFKWESGTGSFVDNGDGTAQITGTIVSLKNPNDKWELTINLAEKKNWTQWSSLGRSYVAGPDHIPGSHKDWFYYIMDPSPTNPSTIVGLGDNAGVTKELQHKPIAYKYGFQLGMSGNVKNAQYGLSGWLSYLNSAGDRRTLDINVNVTGC</sequence>
<protein>
    <submittedName>
        <fullName evidence="1">Uncharacterized protein</fullName>
    </submittedName>
</protein>
<gene>
    <name evidence="1" type="ORF">FRX97_07560</name>
</gene>
<keyword evidence="2" id="KW-1185">Reference proteome</keyword>
<dbReference type="OrthoDB" id="814028at2"/>
<comment type="caution">
    <text evidence="1">The sequence shown here is derived from an EMBL/GenBank/DDBJ whole genome shotgun (WGS) entry which is preliminary data.</text>
</comment>
<accession>A0A5C6V295</accession>
<dbReference type="RefSeq" id="WP_147014593.1">
    <property type="nucleotide sequence ID" value="NZ_VORB01000006.1"/>
</dbReference>
<dbReference type="EMBL" id="VORB01000006">
    <property type="protein sequence ID" value="TXC78566.1"/>
    <property type="molecule type" value="Genomic_DNA"/>
</dbReference>
<organism evidence="1 2">
    <name type="scientific">Luteibaculum oceani</name>
    <dbReference type="NCBI Taxonomy" id="1294296"/>
    <lineage>
        <taxon>Bacteria</taxon>
        <taxon>Pseudomonadati</taxon>
        <taxon>Bacteroidota</taxon>
        <taxon>Flavobacteriia</taxon>
        <taxon>Flavobacteriales</taxon>
        <taxon>Luteibaculaceae</taxon>
        <taxon>Luteibaculum</taxon>
    </lineage>
</organism>
<reference evidence="1 2" key="1">
    <citation type="submission" date="2019-08" db="EMBL/GenBank/DDBJ databases">
        <title>Genome of Luteibaculum oceani JCM 18817.</title>
        <authorList>
            <person name="Bowman J.P."/>
        </authorList>
    </citation>
    <scope>NUCLEOTIDE SEQUENCE [LARGE SCALE GENOMIC DNA]</scope>
    <source>
        <strain evidence="1 2">JCM 18817</strain>
    </source>
</reference>
<dbReference type="InterPro" id="IPR011047">
    <property type="entry name" value="Quinoprotein_ADH-like_sf"/>
</dbReference>
<dbReference type="AlphaFoldDB" id="A0A5C6V295"/>